<keyword evidence="4" id="KW-0372">Hormone</keyword>
<dbReference type="EMBL" id="MTKT01001158">
    <property type="protein sequence ID" value="OWM85601.1"/>
    <property type="molecule type" value="Genomic_DNA"/>
</dbReference>
<comment type="similarity">
    <text evidence="2">Belongs to the plant rapid alkalinization factor (RALF) family.</text>
</comment>
<keyword evidence="12" id="KW-1185">Reference proteome</keyword>
<evidence type="ECO:0000256" key="2">
    <source>
        <dbReference type="ARBA" id="ARBA00009178"/>
    </source>
</evidence>
<evidence type="ECO:0000313" key="9">
    <source>
        <dbReference type="EMBL" id="OWM85601.1"/>
    </source>
</evidence>
<evidence type="ECO:0000256" key="8">
    <source>
        <dbReference type="SAM" id="SignalP"/>
    </source>
</evidence>
<evidence type="ECO:0000256" key="6">
    <source>
        <dbReference type="ARBA" id="ARBA00023157"/>
    </source>
</evidence>
<comment type="function">
    <text evidence="7">Cell signaling peptide that may regulate plant stress, growth, and development. Mediates a rapid alkalinization of extracellular space by mediating a transient increase in the cytoplasmic Ca(2+) concentration leading to a calcium-dependent signaling events through a cell surface receptor and a concomitant activation of some intracellular mitogen-activated protein kinases.</text>
</comment>
<dbReference type="GO" id="GO:0005179">
    <property type="term" value="F:hormone activity"/>
    <property type="evidence" value="ECO:0007669"/>
    <property type="project" value="UniProtKB-KW"/>
</dbReference>
<keyword evidence="5 8" id="KW-0732">Signal</keyword>
<proteinExistence type="inferred from homology"/>
<keyword evidence="6" id="KW-1015">Disulfide bond</keyword>
<evidence type="ECO:0000256" key="1">
    <source>
        <dbReference type="ARBA" id="ARBA00004613"/>
    </source>
</evidence>
<dbReference type="InterPro" id="IPR008801">
    <property type="entry name" value="RALF"/>
</dbReference>
<dbReference type="GO" id="GO:0040008">
    <property type="term" value="P:regulation of growth"/>
    <property type="evidence" value="ECO:0007669"/>
    <property type="project" value="UniProtKB-ARBA"/>
</dbReference>
<accession>A0A218XM95</accession>
<comment type="subcellular location">
    <subcellularLocation>
        <location evidence="1">Secreted</location>
    </subcellularLocation>
</comment>
<sequence>MANASKIVIILCIVALMVAPLCSAQSGRTIGYGAIRRDIASCGGRTNKPCVGPPANRYSRGCEKSKECRN</sequence>
<dbReference type="PANTHER" id="PTHR34270:SF3">
    <property type="entry name" value="PROTEIN RALF-LIKE 16-RELATED"/>
    <property type="match status" value="1"/>
</dbReference>
<keyword evidence="3" id="KW-0964">Secreted</keyword>
<evidence type="ECO:0000256" key="4">
    <source>
        <dbReference type="ARBA" id="ARBA00022702"/>
    </source>
</evidence>
<evidence type="ECO:0000313" key="12">
    <source>
        <dbReference type="Proteomes" id="UP000233551"/>
    </source>
</evidence>
<reference evidence="10 12" key="3">
    <citation type="submission" date="2017-11" db="EMBL/GenBank/DDBJ databases">
        <title>De-novo sequencing of pomegranate (Punica granatum L.) genome.</title>
        <authorList>
            <person name="Akparov Z."/>
            <person name="Amiraslanov A."/>
            <person name="Hajiyeva S."/>
            <person name="Abbasov M."/>
            <person name="Kaur K."/>
            <person name="Hamwieh A."/>
            <person name="Solovyev V."/>
            <person name="Salamov A."/>
            <person name="Braich B."/>
            <person name="Kosarev P."/>
            <person name="Mahmoud A."/>
            <person name="Hajiyev E."/>
            <person name="Babayeva S."/>
            <person name="Izzatullayeva V."/>
            <person name="Mammadov A."/>
            <person name="Mammadov A."/>
            <person name="Sharifova S."/>
            <person name="Ojaghi J."/>
            <person name="Eynullazada K."/>
            <person name="Bayramov B."/>
            <person name="Abdulazimova A."/>
            <person name="Shahmuradov I."/>
        </authorList>
    </citation>
    <scope>NUCLEOTIDE SEQUENCE [LARGE SCALE GENOMIC DNA]</scope>
    <source>
        <strain evidence="10">AG2017</strain>
        <strain evidence="12">cv. AG2017</strain>
        <tissue evidence="10">Leaf</tissue>
    </source>
</reference>
<gene>
    <name evidence="9" type="ORF">CDL15_Pgr029024</name>
    <name evidence="10" type="ORF">CRG98_042195</name>
</gene>
<feature type="chain" id="PRO_5014071991" evidence="8">
    <location>
        <begin position="25"/>
        <end position="70"/>
    </location>
</feature>
<dbReference type="EMBL" id="PGOL01004405">
    <property type="protein sequence ID" value="PKI37409.1"/>
    <property type="molecule type" value="Genomic_DNA"/>
</dbReference>
<dbReference type="Proteomes" id="UP000197138">
    <property type="component" value="Unassembled WGS sequence"/>
</dbReference>
<evidence type="ECO:0000313" key="11">
    <source>
        <dbReference type="Proteomes" id="UP000197138"/>
    </source>
</evidence>
<dbReference type="Proteomes" id="UP000233551">
    <property type="component" value="Unassembled WGS sequence"/>
</dbReference>
<evidence type="ECO:0000256" key="3">
    <source>
        <dbReference type="ARBA" id="ARBA00022525"/>
    </source>
</evidence>
<reference evidence="9" key="2">
    <citation type="submission" date="2017-06" db="EMBL/GenBank/DDBJ databases">
        <title>The pomegranate genome and the genomics of punicalagin biosynthesis.</title>
        <authorList>
            <person name="Xu C."/>
        </authorList>
    </citation>
    <scope>NUCLEOTIDE SEQUENCE [LARGE SCALE GENOMIC DNA]</scope>
    <source>
        <tissue evidence="9">Fresh leaf</tissue>
    </source>
</reference>
<evidence type="ECO:0000313" key="10">
    <source>
        <dbReference type="EMBL" id="PKI37409.1"/>
    </source>
</evidence>
<evidence type="ECO:0000256" key="7">
    <source>
        <dbReference type="ARBA" id="ARBA00037228"/>
    </source>
</evidence>
<name>A0A218XM95_PUNGR</name>
<reference evidence="11" key="1">
    <citation type="journal article" date="2017" name="Plant J.">
        <title>The pomegranate (Punica granatum L.) genome and the genomics of punicalagin biosynthesis.</title>
        <authorList>
            <person name="Qin G."/>
            <person name="Xu C."/>
            <person name="Ming R."/>
            <person name="Tang H."/>
            <person name="Guyot R."/>
            <person name="Kramer E.M."/>
            <person name="Hu Y."/>
            <person name="Yi X."/>
            <person name="Qi Y."/>
            <person name="Xu X."/>
            <person name="Gao Z."/>
            <person name="Pan H."/>
            <person name="Jian J."/>
            <person name="Tian Y."/>
            <person name="Yue Z."/>
            <person name="Xu Y."/>
        </authorList>
    </citation>
    <scope>NUCLEOTIDE SEQUENCE [LARGE SCALE GENOMIC DNA]</scope>
    <source>
        <strain evidence="11">cv. Dabenzi</strain>
    </source>
</reference>
<protein>
    <submittedName>
        <fullName evidence="9">Uncharacterized protein</fullName>
    </submittedName>
</protein>
<dbReference type="GO" id="GO:0005576">
    <property type="term" value="C:extracellular region"/>
    <property type="evidence" value="ECO:0007669"/>
    <property type="project" value="UniProtKB-SubCell"/>
</dbReference>
<organism evidence="9 11">
    <name type="scientific">Punica granatum</name>
    <name type="common">Pomegranate</name>
    <dbReference type="NCBI Taxonomy" id="22663"/>
    <lineage>
        <taxon>Eukaryota</taxon>
        <taxon>Viridiplantae</taxon>
        <taxon>Streptophyta</taxon>
        <taxon>Embryophyta</taxon>
        <taxon>Tracheophyta</taxon>
        <taxon>Spermatophyta</taxon>
        <taxon>Magnoliopsida</taxon>
        <taxon>eudicotyledons</taxon>
        <taxon>Gunneridae</taxon>
        <taxon>Pentapetalae</taxon>
        <taxon>rosids</taxon>
        <taxon>malvids</taxon>
        <taxon>Myrtales</taxon>
        <taxon>Lythraceae</taxon>
        <taxon>Punica</taxon>
    </lineage>
</organism>
<dbReference type="PANTHER" id="PTHR34270">
    <property type="entry name" value="PROTEIN RALF-LIKE 15-RELATED"/>
    <property type="match status" value="1"/>
</dbReference>
<feature type="signal peptide" evidence="8">
    <location>
        <begin position="1"/>
        <end position="24"/>
    </location>
</feature>
<evidence type="ECO:0000256" key="5">
    <source>
        <dbReference type="ARBA" id="ARBA00022729"/>
    </source>
</evidence>
<comment type="caution">
    <text evidence="9">The sequence shown here is derived from an EMBL/GenBank/DDBJ whole genome shotgun (WGS) entry which is preliminary data.</text>
</comment>
<dbReference type="AlphaFoldDB" id="A0A218XM95"/>
<dbReference type="Pfam" id="PF05498">
    <property type="entry name" value="RALF"/>
    <property type="match status" value="1"/>
</dbReference>